<dbReference type="Proteomes" id="UP000225706">
    <property type="component" value="Unassembled WGS sequence"/>
</dbReference>
<proteinExistence type="predicted"/>
<dbReference type="OrthoDB" id="5968111at2759"/>
<comment type="caution">
    <text evidence="2">The sequence shown here is derived from an EMBL/GenBank/DDBJ whole genome shotgun (WGS) entry which is preliminary data.</text>
</comment>
<accession>A0A2B4ST20</accession>
<gene>
    <name evidence="2" type="ORF">AWC38_SpisGene3644</name>
</gene>
<organism evidence="2 3">
    <name type="scientific">Stylophora pistillata</name>
    <name type="common">Smooth cauliflower coral</name>
    <dbReference type="NCBI Taxonomy" id="50429"/>
    <lineage>
        <taxon>Eukaryota</taxon>
        <taxon>Metazoa</taxon>
        <taxon>Cnidaria</taxon>
        <taxon>Anthozoa</taxon>
        <taxon>Hexacorallia</taxon>
        <taxon>Scleractinia</taxon>
        <taxon>Astrocoeniina</taxon>
        <taxon>Pocilloporidae</taxon>
        <taxon>Stylophora</taxon>
    </lineage>
</organism>
<feature type="compositionally biased region" description="Basic and acidic residues" evidence="1">
    <location>
        <begin position="64"/>
        <end position="80"/>
    </location>
</feature>
<dbReference type="AlphaFoldDB" id="A0A2B4ST20"/>
<sequence>MVLQQCLACNAVITESCRSCACGHVLEDVKAIAGKRFSEYRIELYSRLENRRIKQLVRRNKKASGKETDRQPLKERKSNPKESLAATAVLKAKTCPLGSQTFHRRIKGKRLSRPVNTPSSETTAVPPELVSRLPNALREINRRLTGQNWIWWTMQLS</sequence>
<evidence type="ECO:0000256" key="1">
    <source>
        <dbReference type="SAM" id="MobiDB-lite"/>
    </source>
</evidence>
<keyword evidence="3" id="KW-1185">Reference proteome</keyword>
<dbReference type="EMBL" id="LSMT01000034">
    <property type="protein sequence ID" value="PFX31535.1"/>
    <property type="molecule type" value="Genomic_DNA"/>
</dbReference>
<name>A0A2B4ST20_STYPI</name>
<evidence type="ECO:0000313" key="3">
    <source>
        <dbReference type="Proteomes" id="UP000225706"/>
    </source>
</evidence>
<feature type="region of interest" description="Disordered" evidence="1">
    <location>
        <begin position="56"/>
        <end position="84"/>
    </location>
</feature>
<reference evidence="3" key="1">
    <citation type="journal article" date="2017" name="bioRxiv">
        <title>Comparative analysis of the genomes of Stylophora pistillata and Acropora digitifera provides evidence for extensive differences between species of corals.</title>
        <authorList>
            <person name="Voolstra C.R."/>
            <person name="Li Y."/>
            <person name="Liew Y.J."/>
            <person name="Baumgarten S."/>
            <person name="Zoccola D."/>
            <person name="Flot J.-F."/>
            <person name="Tambutte S."/>
            <person name="Allemand D."/>
            <person name="Aranda M."/>
        </authorList>
    </citation>
    <scope>NUCLEOTIDE SEQUENCE [LARGE SCALE GENOMIC DNA]</scope>
</reference>
<protein>
    <submittedName>
        <fullName evidence="2">Uncharacterized protein</fullName>
    </submittedName>
</protein>
<evidence type="ECO:0000313" key="2">
    <source>
        <dbReference type="EMBL" id="PFX31535.1"/>
    </source>
</evidence>